<comment type="catalytic activity">
    <reaction evidence="9 11">
        <text>DNA(n) + a 2'-deoxyribonucleoside 5'-triphosphate = DNA(n+1) + diphosphate</text>
        <dbReference type="Rhea" id="RHEA:22508"/>
        <dbReference type="Rhea" id="RHEA-COMP:17339"/>
        <dbReference type="Rhea" id="RHEA-COMP:17340"/>
        <dbReference type="ChEBI" id="CHEBI:33019"/>
        <dbReference type="ChEBI" id="CHEBI:61560"/>
        <dbReference type="ChEBI" id="CHEBI:173112"/>
        <dbReference type="EC" id="2.7.7.7"/>
    </reaction>
</comment>
<feature type="domain" description="5'-3' exonuclease" evidence="12">
    <location>
        <begin position="3"/>
        <end position="262"/>
    </location>
</feature>
<dbReference type="Gene3D" id="1.10.150.20">
    <property type="entry name" value="5' to 3' exonuclease, C-terminal subdomain"/>
    <property type="match status" value="2"/>
</dbReference>
<evidence type="ECO:0000256" key="8">
    <source>
        <dbReference type="ARBA" id="ARBA00023204"/>
    </source>
</evidence>
<dbReference type="PROSITE" id="PS00447">
    <property type="entry name" value="DNA_POLYMERASE_A"/>
    <property type="match status" value="1"/>
</dbReference>
<dbReference type="Pfam" id="PF01367">
    <property type="entry name" value="5_3_exonuc"/>
    <property type="match status" value="1"/>
</dbReference>
<dbReference type="PANTHER" id="PTHR10133">
    <property type="entry name" value="DNA POLYMERASE I"/>
    <property type="match status" value="1"/>
</dbReference>
<dbReference type="Gene3D" id="1.20.1060.10">
    <property type="entry name" value="Taq DNA Polymerase, Chain T, domain 4"/>
    <property type="match status" value="1"/>
</dbReference>
<dbReference type="InterPro" id="IPR043502">
    <property type="entry name" value="DNA/RNA_pol_sf"/>
</dbReference>
<keyword evidence="7 11" id="KW-0238">DNA-binding</keyword>
<keyword evidence="2 11" id="KW-0808">Transferase</keyword>
<evidence type="ECO:0000256" key="9">
    <source>
        <dbReference type="ARBA" id="ARBA00049244"/>
    </source>
</evidence>
<evidence type="ECO:0000259" key="13">
    <source>
        <dbReference type="SMART" id="SM00482"/>
    </source>
</evidence>
<dbReference type="InterPro" id="IPR018320">
    <property type="entry name" value="DNA_polymerase_1"/>
</dbReference>
<keyword evidence="8 11" id="KW-0234">DNA repair</keyword>
<dbReference type="GO" id="GO:0003887">
    <property type="term" value="F:DNA-directed DNA polymerase activity"/>
    <property type="evidence" value="ECO:0007669"/>
    <property type="project" value="UniProtKB-EC"/>
</dbReference>
<dbReference type="InterPro" id="IPR002298">
    <property type="entry name" value="DNA_polymerase_A"/>
</dbReference>
<dbReference type="Gene3D" id="3.40.50.1010">
    <property type="entry name" value="5'-nuclease"/>
    <property type="match status" value="1"/>
</dbReference>
<dbReference type="InterPro" id="IPR020045">
    <property type="entry name" value="DNA_polI_H3TH"/>
</dbReference>
<dbReference type="EC" id="2.7.7.7" evidence="10 11"/>
<dbReference type="CDD" id="cd09859">
    <property type="entry name" value="PIN_53EXO"/>
    <property type="match status" value="1"/>
</dbReference>
<comment type="similarity">
    <text evidence="1 11">Belongs to the DNA polymerase type-A family.</text>
</comment>
<comment type="caution">
    <text evidence="14">The sequence shown here is derived from an EMBL/GenBank/DDBJ whole genome shotgun (WGS) entry which is preliminary data.</text>
</comment>
<keyword evidence="3 11" id="KW-0548">Nucleotidyltransferase</keyword>
<proteinExistence type="inferred from homology"/>
<dbReference type="PRINTS" id="PR00868">
    <property type="entry name" value="DNAPOLI"/>
</dbReference>
<dbReference type="PANTHER" id="PTHR10133:SF27">
    <property type="entry name" value="DNA POLYMERASE NU"/>
    <property type="match status" value="1"/>
</dbReference>
<evidence type="ECO:0000256" key="11">
    <source>
        <dbReference type="RuleBase" id="RU004460"/>
    </source>
</evidence>
<dbReference type="InterPro" id="IPR008918">
    <property type="entry name" value="HhH2"/>
</dbReference>
<evidence type="ECO:0000256" key="10">
    <source>
        <dbReference type="NCBIfam" id="TIGR00593"/>
    </source>
</evidence>
<keyword evidence="11" id="KW-0269">Exonuclease</keyword>
<evidence type="ECO:0000256" key="1">
    <source>
        <dbReference type="ARBA" id="ARBA00007705"/>
    </source>
</evidence>
<dbReference type="Proteomes" id="UP001254848">
    <property type="component" value="Unassembled WGS sequence"/>
</dbReference>
<dbReference type="InterPro" id="IPR001098">
    <property type="entry name" value="DNA-dir_DNA_pol_A_palm_dom"/>
</dbReference>
<evidence type="ECO:0000259" key="12">
    <source>
        <dbReference type="SMART" id="SM00475"/>
    </source>
</evidence>
<dbReference type="InterPro" id="IPR054690">
    <property type="entry name" value="DNA_polI_exonuclease"/>
</dbReference>
<keyword evidence="5 11" id="KW-0227">DNA damage</keyword>
<evidence type="ECO:0000256" key="6">
    <source>
        <dbReference type="ARBA" id="ARBA00022932"/>
    </source>
</evidence>
<dbReference type="EMBL" id="JAUOZS010000001">
    <property type="protein sequence ID" value="MDT8900727.1"/>
    <property type="molecule type" value="Genomic_DNA"/>
</dbReference>
<evidence type="ECO:0000313" key="15">
    <source>
        <dbReference type="Proteomes" id="UP001254848"/>
    </source>
</evidence>
<keyword evidence="11" id="KW-0540">Nuclease</keyword>
<keyword evidence="4 11" id="KW-0235">DNA replication</keyword>
<dbReference type="CDD" id="cd06140">
    <property type="entry name" value="DNA_polA_I_Bacillus_like_exo"/>
    <property type="match status" value="1"/>
</dbReference>
<dbReference type="RefSeq" id="WP_413779264.1">
    <property type="nucleotide sequence ID" value="NZ_JAUOZS010000001.1"/>
</dbReference>
<accession>A0ABU3NVB6</accession>
<evidence type="ECO:0000256" key="4">
    <source>
        <dbReference type="ARBA" id="ARBA00022705"/>
    </source>
</evidence>
<organism evidence="14 15">
    <name type="scientific">Anaeroselena agilis</name>
    <dbReference type="NCBI Taxonomy" id="3063788"/>
    <lineage>
        <taxon>Bacteria</taxon>
        <taxon>Bacillati</taxon>
        <taxon>Bacillota</taxon>
        <taxon>Negativicutes</taxon>
        <taxon>Acetonemataceae</taxon>
        <taxon>Anaeroselena</taxon>
    </lineage>
</organism>
<evidence type="ECO:0000256" key="3">
    <source>
        <dbReference type="ARBA" id="ARBA00022695"/>
    </source>
</evidence>
<keyword evidence="11" id="KW-0378">Hydrolase</keyword>
<dbReference type="SUPFAM" id="SSF88723">
    <property type="entry name" value="PIN domain-like"/>
    <property type="match status" value="1"/>
</dbReference>
<evidence type="ECO:0000256" key="2">
    <source>
        <dbReference type="ARBA" id="ARBA00022679"/>
    </source>
</evidence>
<keyword evidence="6 11" id="KW-0239">DNA-directed DNA polymerase</keyword>
<evidence type="ECO:0000313" key="14">
    <source>
        <dbReference type="EMBL" id="MDT8900727.1"/>
    </source>
</evidence>
<protein>
    <recommendedName>
        <fullName evidence="10 11">DNA polymerase I</fullName>
        <ecNumber evidence="10 11">2.7.7.7</ecNumber>
    </recommendedName>
</protein>
<comment type="subunit">
    <text evidence="11">Single-chain monomer with multiple functions.</text>
</comment>
<dbReference type="Gene3D" id="3.30.70.370">
    <property type="match status" value="1"/>
</dbReference>
<reference evidence="14 15" key="1">
    <citation type="submission" date="2023-07" db="EMBL/GenBank/DDBJ databases">
        <title>The novel representative of Negativicutes class, Anaeroselena agilis gen. nov. sp. nov.</title>
        <authorList>
            <person name="Prokofeva M.I."/>
            <person name="Elcheninov A.G."/>
            <person name="Klyukina A."/>
            <person name="Kublanov I.V."/>
            <person name="Frolov E.N."/>
            <person name="Podosokorskaya O.A."/>
        </authorList>
    </citation>
    <scope>NUCLEOTIDE SEQUENCE [LARGE SCALE GENOMIC DNA]</scope>
    <source>
        <strain evidence="14 15">4137-cl</strain>
    </source>
</reference>
<dbReference type="InterPro" id="IPR036279">
    <property type="entry name" value="5-3_exonuclease_C_sf"/>
</dbReference>
<dbReference type="InterPro" id="IPR029060">
    <property type="entry name" value="PIN-like_dom_sf"/>
</dbReference>
<evidence type="ECO:0000256" key="7">
    <source>
        <dbReference type="ARBA" id="ARBA00023125"/>
    </source>
</evidence>
<dbReference type="Pfam" id="PF22619">
    <property type="entry name" value="DNA_polI_exo1"/>
    <property type="match status" value="1"/>
</dbReference>
<dbReference type="SMART" id="SM00482">
    <property type="entry name" value="POLAc"/>
    <property type="match status" value="1"/>
</dbReference>
<dbReference type="CDD" id="cd08637">
    <property type="entry name" value="DNA_pol_A_pol_I_C"/>
    <property type="match status" value="1"/>
</dbReference>
<dbReference type="SMART" id="SM00279">
    <property type="entry name" value="HhH2"/>
    <property type="match status" value="1"/>
</dbReference>
<feature type="domain" description="DNA-directed DNA polymerase family A palm" evidence="13">
    <location>
        <begin position="631"/>
        <end position="838"/>
    </location>
</feature>
<dbReference type="InterPro" id="IPR012337">
    <property type="entry name" value="RNaseH-like_sf"/>
</dbReference>
<dbReference type="SMART" id="SM00475">
    <property type="entry name" value="53EXOc"/>
    <property type="match status" value="1"/>
</dbReference>
<gene>
    <name evidence="11 14" type="primary">polA</name>
    <name evidence="14" type="ORF">Q4T40_05665</name>
</gene>
<dbReference type="CDD" id="cd09898">
    <property type="entry name" value="H3TH_53EXO"/>
    <property type="match status" value="1"/>
</dbReference>
<dbReference type="SUPFAM" id="SSF47807">
    <property type="entry name" value="5' to 3' exonuclease, C-terminal subdomain"/>
    <property type="match status" value="1"/>
</dbReference>
<keyword evidence="15" id="KW-1185">Reference proteome</keyword>
<dbReference type="SUPFAM" id="SSF53098">
    <property type="entry name" value="Ribonuclease H-like"/>
    <property type="match status" value="1"/>
</dbReference>
<dbReference type="NCBIfam" id="TIGR00593">
    <property type="entry name" value="pola"/>
    <property type="match status" value="1"/>
</dbReference>
<dbReference type="Gene3D" id="3.30.420.10">
    <property type="entry name" value="Ribonuclease H-like superfamily/Ribonuclease H"/>
    <property type="match status" value="1"/>
</dbReference>
<comment type="function">
    <text evidence="11">In addition to polymerase activity, this DNA polymerase exhibits 5'-3' exonuclease activity.</text>
</comment>
<dbReference type="SUPFAM" id="SSF56672">
    <property type="entry name" value="DNA/RNA polymerases"/>
    <property type="match status" value="1"/>
</dbReference>
<dbReference type="NCBIfam" id="NF004397">
    <property type="entry name" value="PRK05755.1"/>
    <property type="match status" value="1"/>
</dbReference>
<dbReference type="InterPro" id="IPR020046">
    <property type="entry name" value="5-3_exonucl_a-hlix_arch_N"/>
</dbReference>
<dbReference type="Pfam" id="PF00476">
    <property type="entry name" value="DNA_pol_A"/>
    <property type="match status" value="1"/>
</dbReference>
<dbReference type="InterPro" id="IPR002421">
    <property type="entry name" value="5-3_exonuclease"/>
</dbReference>
<name>A0ABU3NVB6_9FIRM</name>
<dbReference type="InterPro" id="IPR019760">
    <property type="entry name" value="DNA-dir_DNA_pol_A_CS"/>
</dbReference>
<dbReference type="Pfam" id="PF02739">
    <property type="entry name" value="5_3_exonuc_N"/>
    <property type="match status" value="1"/>
</dbReference>
<evidence type="ECO:0000256" key="5">
    <source>
        <dbReference type="ARBA" id="ARBA00022763"/>
    </source>
</evidence>
<sequence>MPGKFVIIDGSSLVHRAFYALPLLATAAGQYTNAAYGFTTMLVKLLADVKPDAVAVAFDKGRVTFRNEQYAEYKAQRKATPTELAEQFPLVRELLAAMGIAVLEEAGFEADDIIGTLACRAATGGYEVIIVTGDRDALQLIGPATKVMLTRKGISEMALFDHEALYAQYGVTPEQVVDLKGLMGDTSDNIPGVPGVGEKTATKLIAEFGSVENVLANIDKVPGAKLQEKLRDNAELAVLSKKLATIECNMPLPDAPEDYTPAPDAAKVRELFTKFEFKSLLAKLDTIIPGAGPAQAAAPAAPPAAQVADKPSMVAELVAAVRREGLLRCHAVTSGQVPAVAFAGLGVAAGDRAVFVPAGTEGWDEVLALLADGNVGKITYDGKTLTSACLAAGKPLAGLAFDVFLAAYLLDPTASDYPLTGLSERYLGKAAAWPEKEWRSHPDYAAWAATAAGELKPVLDGLLKETAADRLYYDIELPLVEVLAVMEQTGIRVDTDGLATMAGEIGRKVDSLLADIYRIAGEEFNVNSTKQLGVILFEKLKLPVQKKTKTGYSTDAEVLEKLAGEHPLIDKLLEYRILTKLKSTYLDGMAALVNPASGRVHTSFNQTVTATGRLSSSDPNLQNIPVRTDAGRKIRELFVPDAGYDVLLSADYSQIELRILAHMSGDAGLIEAFRVGKDIHTATAAEVFGVSEAEVTPLMRSRAKAVNFGIVYGISDYGLSQGLGVSRKEAGEYIDSYFARYPGVKRYIDAMIEDAREKGYVTTLFGRRRYLPEIHSTNFNQRSFAERTAMNTPIQGTAADVIKKAMVEVSGRLRDAAMKSRVLLQVHDELVLEVASAERDKVAEIVREAMEGTVDLSVPLTTDVKYGKNWAEAK</sequence>
<dbReference type="InterPro" id="IPR036397">
    <property type="entry name" value="RNaseH_sf"/>
</dbReference>